<gene>
    <name evidence="1" type="ORF">E2C01_045791</name>
</gene>
<sequence>MELTPRWTQPAMGTLKIPDFPAGSSSDHKMERVSPSQSVSHQSVSWRWLHPPPALFSAGVVNAMSIFITELAIDGAGYIFASRCRGTWVSRGRFYKPYENVK</sequence>
<dbReference type="Proteomes" id="UP000324222">
    <property type="component" value="Unassembled WGS sequence"/>
</dbReference>
<dbReference type="EMBL" id="VSRR010010517">
    <property type="protein sequence ID" value="MPC51934.1"/>
    <property type="molecule type" value="Genomic_DNA"/>
</dbReference>
<comment type="caution">
    <text evidence="1">The sequence shown here is derived from an EMBL/GenBank/DDBJ whole genome shotgun (WGS) entry which is preliminary data.</text>
</comment>
<keyword evidence="2" id="KW-1185">Reference proteome</keyword>
<reference evidence="1 2" key="1">
    <citation type="submission" date="2019-05" db="EMBL/GenBank/DDBJ databases">
        <title>Another draft genome of Portunus trituberculatus and its Hox gene families provides insights of decapod evolution.</title>
        <authorList>
            <person name="Jeong J.-H."/>
            <person name="Song I."/>
            <person name="Kim S."/>
            <person name="Choi T."/>
            <person name="Kim D."/>
            <person name="Ryu S."/>
            <person name="Kim W."/>
        </authorList>
    </citation>
    <scope>NUCLEOTIDE SEQUENCE [LARGE SCALE GENOMIC DNA]</scope>
    <source>
        <tissue evidence="1">Muscle</tissue>
    </source>
</reference>
<organism evidence="1 2">
    <name type="scientific">Portunus trituberculatus</name>
    <name type="common">Swimming crab</name>
    <name type="synonym">Neptunus trituberculatus</name>
    <dbReference type="NCBI Taxonomy" id="210409"/>
    <lineage>
        <taxon>Eukaryota</taxon>
        <taxon>Metazoa</taxon>
        <taxon>Ecdysozoa</taxon>
        <taxon>Arthropoda</taxon>
        <taxon>Crustacea</taxon>
        <taxon>Multicrustacea</taxon>
        <taxon>Malacostraca</taxon>
        <taxon>Eumalacostraca</taxon>
        <taxon>Eucarida</taxon>
        <taxon>Decapoda</taxon>
        <taxon>Pleocyemata</taxon>
        <taxon>Brachyura</taxon>
        <taxon>Eubrachyura</taxon>
        <taxon>Portunoidea</taxon>
        <taxon>Portunidae</taxon>
        <taxon>Portuninae</taxon>
        <taxon>Portunus</taxon>
    </lineage>
</organism>
<proteinExistence type="predicted"/>
<evidence type="ECO:0000313" key="2">
    <source>
        <dbReference type="Proteomes" id="UP000324222"/>
    </source>
</evidence>
<name>A0A5B7G5Y9_PORTR</name>
<protein>
    <submittedName>
        <fullName evidence="1">Uncharacterized protein</fullName>
    </submittedName>
</protein>
<evidence type="ECO:0000313" key="1">
    <source>
        <dbReference type="EMBL" id="MPC51934.1"/>
    </source>
</evidence>
<dbReference type="AlphaFoldDB" id="A0A5B7G5Y9"/>
<accession>A0A5B7G5Y9</accession>